<evidence type="ECO:0000256" key="2">
    <source>
        <dbReference type="ARBA" id="ARBA00022729"/>
    </source>
</evidence>
<protein>
    <submittedName>
        <fullName evidence="8">Outer membrane protein</fullName>
    </submittedName>
</protein>
<keyword evidence="4" id="KW-0998">Cell outer membrane</keyword>
<comment type="caution">
    <text evidence="8">The sequence shown here is derived from an EMBL/GenBank/DDBJ whole genome shotgun (WGS) entry which is preliminary data.</text>
</comment>
<keyword evidence="3" id="KW-0472">Membrane</keyword>
<dbReference type="EMBL" id="JBHLXD010000005">
    <property type="protein sequence ID" value="MFC0207653.1"/>
    <property type="molecule type" value="Genomic_DNA"/>
</dbReference>
<keyword evidence="2 6" id="KW-0732">Signal</keyword>
<dbReference type="PANTHER" id="PTHR34001">
    <property type="entry name" value="BLL7405 PROTEIN"/>
    <property type="match status" value="1"/>
</dbReference>
<proteinExistence type="inferred from homology"/>
<dbReference type="InterPro" id="IPR011250">
    <property type="entry name" value="OMP/PagP_B-barrel"/>
</dbReference>
<gene>
    <name evidence="8" type="ORF">ACFFJ2_04465</name>
</gene>
<feature type="chain" id="PRO_5047498991" evidence="6">
    <location>
        <begin position="26"/>
        <end position="224"/>
    </location>
</feature>
<evidence type="ECO:0000313" key="9">
    <source>
        <dbReference type="Proteomes" id="UP001589755"/>
    </source>
</evidence>
<evidence type="ECO:0000259" key="7">
    <source>
        <dbReference type="Pfam" id="PF13505"/>
    </source>
</evidence>
<comment type="subcellular location">
    <subcellularLocation>
        <location evidence="1">Cell outer membrane</location>
    </subcellularLocation>
</comment>
<evidence type="ECO:0000256" key="5">
    <source>
        <dbReference type="ARBA" id="ARBA00038306"/>
    </source>
</evidence>
<dbReference type="SUPFAM" id="SSF56925">
    <property type="entry name" value="OMPA-like"/>
    <property type="match status" value="1"/>
</dbReference>
<dbReference type="RefSeq" id="WP_261520833.1">
    <property type="nucleotide sequence ID" value="NZ_JAODNW010000014.1"/>
</dbReference>
<feature type="signal peptide" evidence="6">
    <location>
        <begin position="1"/>
        <end position="25"/>
    </location>
</feature>
<name>A0ABV6D4U0_9HYPH</name>
<evidence type="ECO:0000256" key="3">
    <source>
        <dbReference type="ARBA" id="ARBA00023136"/>
    </source>
</evidence>
<evidence type="ECO:0000313" key="8">
    <source>
        <dbReference type="EMBL" id="MFC0207653.1"/>
    </source>
</evidence>
<dbReference type="Pfam" id="PF13505">
    <property type="entry name" value="OMP_b-brl"/>
    <property type="match status" value="1"/>
</dbReference>
<dbReference type="PANTHER" id="PTHR34001:SF3">
    <property type="entry name" value="BLL7405 PROTEIN"/>
    <property type="match status" value="1"/>
</dbReference>
<keyword evidence="9" id="KW-1185">Reference proteome</keyword>
<evidence type="ECO:0000256" key="6">
    <source>
        <dbReference type="SAM" id="SignalP"/>
    </source>
</evidence>
<organism evidence="8 9">
    <name type="scientific">Chelativorans intermedius</name>
    <dbReference type="NCBI Taxonomy" id="515947"/>
    <lineage>
        <taxon>Bacteria</taxon>
        <taxon>Pseudomonadati</taxon>
        <taxon>Pseudomonadota</taxon>
        <taxon>Alphaproteobacteria</taxon>
        <taxon>Hyphomicrobiales</taxon>
        <taxon>Phyllobacteriaceae</taxon>
        <taxon>Chelativorans</taxon>
    </lineage>
</organism>
<accession>A0ABV6D4U0</accession>
<reference evidence="8 9" key="1">
    <citation type="submission" date="2024-09" db="EMBL/GenBank/DDBJ databases">
        <authorList>
            <person name="Sun Q."/>
            <person name="Mori K."/>
        </authorList>
    </citation>
    <scope>NUCLEOTIDE SEQUENCE [LARGE SCALE GENOMIC DNA]</scope>
    <source>
        <strain evidence="8 9">CCM 8543</strain>
    </source>
</reference>
<sequence length="224" mass="22795">MKVRNLMMGAAAAGLFAAAAIPAQAADMIAEPPPAPPVAAPMPQAPVASWEGGYAGVAAGYGFSSRTNADQAGGPNTKINTDGFVGNGFAGWNWQSGSFVYGVEGDVGYNGIEGRNAGLSSKGGVDGTLRARVGVAATDNVLLYATAGGAGGRHKLSAGSSSDSHSMWGWTAGVGADMKVTEKAFARVEYRYTDLGSRTFSVGGSDYDVKTRSNKVLVGIGMQF</sequence>
<evidence type="ECO:0000256" key="4">
    <source>
        <dbReference type="ARBA" id="ARBA00023237"/>
    </source>
</evidence>
<dbReference type="InterPro" id="IPR027385">
    <property type="entry name" value="Beta-barrel_OMP"/>
</dbReference>
<feature type="domain" description="Outer membrane protein beta-barrel" evidence="7">
    <location>
        <begin position="39"/>
        <end position="223"/>
    </location>
</feature>
<dbReference type="Proteomes" id="UP001589755">
    <property type="component" value="Unassembled WGS sequence"/>
</dbReference>
<dbReference type="InterPro" id="IPR051692">
    <property type="entry name" value="OMP-like"/>
</dbReference>
<comment type="similarity">
    <text evidence="5">Belongs to the Omp25/RopB family.</text>
</comment>
<evidence type="ECO:0000256" key="1">
    <source>
        <dbReference type="ARBA" id="ARBA00004442"/>
    </source>
</evidence>
<dbReference type="Gene3D" id="2.40.160.20">
    <property type="match status" value="1"/>
</dbReference>